<dbReference type="AlphaFoldDB" id="A0A077ZWS8"/>
<accession>A0A077ZWS8</accession>
<dbReference type="PANTHER" id="PTHR12461">
    <property type="entry name" value="HYPOXIA-INDUCIBLE FACTOR 1 ALPHA INHIBITOR-RELATED"/>
    <property type="match status" value="1"/>
</dbReference>
<evidence type="ECO:0000313" key="3">
    <source>
        <dbReference type="EMBL" id="CDW72951.1"/>
    </source>
</evidence>
<dbReference type="PANTHER" id="PTHR12461:SF105">
    <property type="entry name" value="HYPOXIA-INDUCIBLE FACTOR 1-ALPHA INHIBITOR"/>
    <property type="match status" value="1"/>
</dbReference>
<dbReference type="OrthoDB" id="10563254at2759"/>
<evidence type="ECO:0000259" key="2">
    <source>
        <dbReference type="Pfam" id="PF13621"/>
    </source>
</evidence>
<dbReference type="SUPFAM" id="SSF51197">
    <property type="entry name" value="Clavaminate synthase-like"/>
    <property type="match status" value="1"/>
</dbReference>
<keyword evidence="1" id="KW-0812">Transmembrane</keyword>
<organism evidence="3 4">
    <name type="scientific">Stylonychia lemnae</name>
    <name type="common">Ciliate</name>
    <dbReference type="NCBI Taxonomy" id="5949"/>
    <lineage>
        <taxon>Eukaryota</taxon>
        <taxon>Sar</taxon>
        <taxon>Alveolata</taxon>
        <taxon>Ciliophora</taxon>
        <taxon>Intramacronucleata</taxon>
        <taxon>Spirotrichea</taxon>
        <taxon>Stichotrichia</taxon>
        <taxon>Sporadotrichida</taxon>
        <taxon>Oxytrichidae</taxon>
        <taxon>Stylonychinae</taxon>
        <taxon>Stylonychia</taxon>
    </lineage>
</organism>
<name>A0A077ZWS8_STYLE</name>
<dbReference type="InParanoid" id="A0A077ZWS8"/>
<keyword evidence="1" id="KW-0472">Membrane</keyword>
<dbReference type="EMBL" id="CCKQ01001854">
    <property type="protein sequence ID" value="CDW72951.1"/>
    <property type="molecule type" value="Genomic_DNA"/>
</dbReference>
<dbReference type="Gene3D" id="2.60.120.650">
    <property type="entry name" value="Cupin"/>
    <property type="match status" value="1"/>
</dbReference>
<feature type="domain" description="Cupin-like" evidence="2">
    <location>
        <begin position="93"/>
        <end position="329"/>
    </location>
</feature>
<gene>
    <name evidence="3" type="primary">Contig1218.g1324</name>
    <name evidence="3" type="ORF">STYLEM_1919</name>
</gene>
<sequence>MISLFELKNKGVFKIFIRIPFYIKNIFLLVSLIMIQAVIYIVYFRKDGLSVQNITKVLKGLNSETFNYLEAHSDSLRLTKLLNNYQLQITSNHFMDECLRINKPCKFEGLALEWGASKNWQFGEEGYDYLIDKFGDQQVNVYESKADEQDVRLSQTYFDSFKSGKEKLMTYKEFVQKMSTSQNDLNLREGDFKTYDKLKDDVENPSFMKDINNFYKVELIQGTQYVQQPKYDKDEQILCQVDGVLQIKLIPHVYRQELYTGKDRVIMDTEAEKKVVIRVDKLNEQCSPVNFFEPDDESYPLFQDIDKKYTVLLHEGDCLYIPAFYYYQFIAKTQQQPEAKGLKPSSISVSLKYHGNSVLLDTFMRAIEQKILT</sequence>
<evidence type="ECO:0000256" key="1">
    <source>
        <dbReference type="SAM" id="Phobius"/>
    </source>
</evidence>
<feature type="transmembrane region" description="Helical" evidence="1">
    <location>
        <begin position="21"/>
        <end position="43"/>
    </location>
</feature>
<dbReference type="Pfam" id="PF13621">
    <property type="entry name" value="Cupin_8"/>
    <property type="match status" value="1"/>
</dbReference>
<dbReference type="Proteomes" id="UP000039865">
    <property type="component" value="Unassembled WGS sequence"/>
</dbReference>
<keyword evidence="1" id="KW-1133">Transmembrane helix</keyword>
<reference evidence="3 4" key="1">
    <citation type="submission" date="2014-06" db="EMBL/GenBank/DDBJ databases">
        <authorList>
            <person name="Swart Estienne"/>
        </authorList>
    </citation>
    <scope>NUCLEOTIDE SEQUENCE [LARGE SCALE GENOMIC DNA]</scope>
    <source>
        <strain evidence="3 4">130c</strain>
    </source>
</reference>
<proteinExistence type="predicted"/>
<keyword evidence="4" id="KW-1185">Reference proteome</keyword>
<protein>
    <recommendedName>
        <fullName evidence="2">Cupin-like domain-containing protein</fullName>
    </recommendedName>
</protein>
<dbReference type="InterPro" id="IPR041667">
    <property type="entry name" value="Cupin_8"/>
</dbReference>
<evidence type="ECO:0000313" key="4">
    <source>
        <dbReference type="Proteomes" id="UP000039865"/>
    </source>
</evidence>